<accession>A0A367XB54</accession>
<protein>
    <submittedName>
        <fullName evidence="2">Uncharacterized protein</fullName>
    </submittedName>
</protein>
<evidence type="ECO:0000256" key="1">
    <source>
        <dbReference type="SAM" id="MobiDB-lite"/>
    </source>
</evidence>
<dbReference type="EMBL" id="JPWJ01000005">
    <property type="protein sequence ID" value="RCK50380.1"/>
    <property type="molecule type" value="Genomic_DNA"/>
</dbReference>
<dbReference type="Proteomes" id="UP000252266">
    <property type="component" value="Unassembled WGS sequence"/>
</dbReference>
<dbReference type="AlphaFoldDB" id="A0A367XB54"/>
<gene>
    <name evidence="2" type="ORF">TH44_10260</name>
</gene>
<feature type="region of interest" description="Disordered" evidence="1">
    <location>
        <begin position="1"/>
        <end position="64"/>
    </location>
</feature>
<evidence type="ECO:0000313" key="2">
    <source>
        <dbReference type="EMBL" id="RCK50380.1"/>
    </source>
</evidence>
<proteinExistence type="predicted"/>
<organism evidence="2 3">
    <name type="scientific">Thalassospira xiamenensis</name>
    <dbReference type="NCBI Taxonomy" id="220697"/>
    <lineage>
        <taxon>Bacteria</taxon>
        <taxon>Pseudomonadati</taxon>
        <taxon>Pseudomonadota</taxon>
        <taxon>Alphaproteobacteria</taxon>
        <taxon>Rhodospirillales</taxon>
        <taxon>Thalassospiraceae</taxon>
        <taxon>Thalassospira</taxon>
    </lineage>
</organism>
<evidence type="ECO:0000313" key="3">
    <source>
        <dbReference type="Proteomes" id="UP000252266"/>
    </source>
</evidence>
<name>A0A367XB54_9PROT</name>
<comment type="caution">
    <text evidence="2">The sequence shown here is derived from an EMBL/GenBank/DDBJ whole genome shotgun (WGS) entry which is preliminary data.</text>
</comment>
<sequence>MQNPGKTSVCADRFGGEKNNLQKSPKNFKKGVYRLGEGPYNPPPPTGCGAKETATRTGSEGLRL</sequence>
<reference evidence="2 3" key="1">
    <citation type="submission" date="2014-07" db="EMBL/GenBank/DDBJ databases">
        <title>Draft genome sequence of Thalassospira xiamenensis IB13.</title>
        <authorList>
            <person name="Lai Q."/>
            <person name="Shao Z."/>
        </authorList>
    </citation>
    <scope>NUCLEOTIDE SEQUENCE [LARGE SCALE GENOMIC DNA]</scope>
    <source>
        <strain evidence="2 3">IB13</strain>
    </source>
</reference>